<dbReference type="GO" id="GO:0016887">
    <property type="term" value="F:ATP hydrolysis activity"/>
    <property type="evidence" value="ECO:0007669"/>
    <property type="project" value="InterPro"/>
</dbReference>
<dbReference type="GO" id="GO:0006826">
    <property type="term" value="P:iron ion transport"/>
    <property type="evidence" value="ECO:0007669"/>
    <property type="project" value="UniProtKB-KW"/>
</dbReference>
<dbReference type="InterPro" id="IPR017871">
    <property type="entry name" value="ABC_transporter-like_CS"/>
</dbReference>
<dbReference type="FunFam" id="3.40.50.300:FF:000134">
    <property type="entry name" value="Iron-enterobactin ABC transporter ATP-binding protein"/>
    <property type="match status" value="1"/>
</dbReference>
<evidence type="ECO:0000256" key="4">
    <source>
        <dbReference type="ARBA" id="ARBA00022496"/>
    </source>
</evidence>
<dbReference type="InterPro" id="IPR051535">
    <property type="entry name" value="Siderophore_ABC-ATPase"/>
</dbReference>
<dbReference type="GO" id="GO:0005524">
    <property type="term" value="F:ATP binding"/>
    <property type="evidence" value="ECO:0007669"/>
    <property type="project" value="UniProtKB-KW"/>
</dbReference>
<dbReference type="SUPFAM" id="SSF52540">
    <property type="entry name" value="P-loop containing nucleoside triphosphate hydrolases"/>
    <property type="match status" value="1"/>
</dbReference>
<proteinExistence type="predicted"/>
<dbReference type="PANTHER" id="PTHR42771:SF4">
    <property type="entry name" value="IRON(3+)-HYDROXAMATE IMPORT ATP-BINDING PROTEIN FHUC"/>
    <property type="match status" value="1"/>
</dbReference>
<comment type="subcellular location">
    <subcellularLocation>
        <location evidence="1">Cell membrane</location>
        <topology evidence="1">Peripheral membrane protein</topology>
    </subcellularLocation>
</comment>
<organism evidence="11 12">
    <name type="scientific">Paenibacillus yonginensis</name>
    <dbReference type="NCBI Taxonomy" id="1462996"/>
    <lineage>
        <taxon>Bacteria</taxon>
        <taxon>Bacillati</taxon>
        <taxon>Bacillota</taxon>
        <taxon>Bacilli</taxon>
        <taxon>Bacillales</taxon>
        <taxon>Paenibacillaceae</taxon>
        <taxon>Paenibacillus</taxon>
    </lineage>
</organism>
<dbReference type="AlphaFoldDB" id="A0A1B1MZ29"/>
<dbReference type="InterPro" id="IPR003439">
    <property type="entry name" value="ABC_transporter-like_ATP-bd"/>
</dbReference>
<dbReference type="KEGG" id="pyg:AWM70_07400"/>
<dbReference type="PROSITE" id="PS50893">
    <property type="entry name" value="ABC_TRANSPORTER_2"/>
    <property type="match status" value="1"/>
</dbReference>
<keyword evidence="9" id="KW-0472">Membrane</keyword>
<dbReference type="PANTHER" id="PTHR42771">
    <property type="entry name" value="IRON(3+)-HYDROXAMATE IMPORT ATP-BINDING PROTEIN FHUC"/>
    <property type="match status" value="1"/>
</dbReference>
<name>A0A1B1MZ29_9BACL</name>
<dbReference type="PROSITE" id="PS00211">
    <property type="entry name" value="ABC_TRANSPORTER_1"/>
    <property type="match status" value="1"/>
</dbReference>
<dbReference type="Gene3D" id="3.40.50.300">
    <property type="entry name" value="P-loop containing nucleotide triphosphate hydrolases"/>
    <property type="match status" value="1"/>
</dbReference>
<sequence>MSILSTSQVTLKYGGKAPVIRELSLSIEQGKVYSIIGPNGCGKSTLLKALSKQMKVPEGQVFYQEQNMKQMKPKQVAQKLSYLAQSNEPADLTVRELVAYGRSPHQSLLSNRKEEDERIIDWALKAASLKHLEHRNIEGLSGGERQRAWIAMSLAQKTDVLLLDEPTTYLDIHHQMEILELTRQLNRELSMTVLLVLHDINQACQFSDELIVMREGQIYARGVPEQIMNAGLLKEVFGVTAAVQRDEQTGRPYCRIIGRDRTADSTP</sequence>
<evidence type="ECO:0000256" key="6">
    <source>
        <dbReference type="ARBA" id="ARBA00022840"/>
    </source>
</evidence>
<keyword evidence="6 11" id="KW-0067">ATP-binding</keyword>
<evidence type="ECO:0000256" key="5">
    <source>
        <dbReference type="ARBA" id="ARBA00022741"/>
    </source>
</evidence>
<evidence type="ECO:0000256" key="8">
    <source>
        <dbReference type="ARBA" id="ARBA00023065"/>
    </source>
</evidence>
<evidence type="ECO:0000256" key="3">
    <source>
        <dbReference type="ARBA" id="ARBA00022475"/>
    </source>
</evidence>
<keyword evidence="8" id="KW-0406">Ion transport</keyword>
<evidence type="ECO:0000256" key="9">
    <source>
        <dbReference type="ARBA" id="ARBA00023136"/>
    </source>
</evidence>
<protein>
    <submittedName>
        <fullName evidence="11">Iron ABC transporter ATP-binding protein</fullName>
    </submittedName>
</protein>
<dbReference type="CDD" id="cd03214">
    <property type="entry name" value="ABC_Iron-Siderophores_B12_Hemin"/>
    <property type="match status" value="1"/>
</dbReference>
<feature type="domain" description="ABC transporter" evidence="10">
    <location>
        <begin position="4"/>
        <end position="240"/>
    </location>
</feature>
<evidence type="ECO:0000313" key="12">
    <source>
        <dbReference type="Proteomes" id="UP000092573"/>
    </source>
</evidence>
<accession>A0A1B1MZ29</accession>
<keyword evidence="5" id="KW-0547">Nucleotide-binding</keyword>
<keyword evidence="2" id="KW-0813">Transport</keyword>
<keyword evidence="12" id="KW-1185">Reference proteome</keyword>
<dbReference type="Proteomes" id="UP000092573">
    <property type="component" value="Chromosome"/>
</dbReference>
<dbReference type="GO" id="GO:0005886">
    <property type="term" value="C:plasma membrane"/>
    <property type="evidence" value="ECO:0007669"/>
    <property type="project" value="UniProtKB-SubCell"/>
</dbReference>
<evidence type="ECO:0000313" key="11">
    <source>
        <dbReference type="EMBL" id="ANS74426.1"/>
    </source>
</evidence>
<evidence type="ECO:0000259" key="10">
    <source>
        <dbReference type="PROSITE" id="PS50893"/>
    </source>
</evidence>
<dbReference type="RefSeq" id="WP_068695092.1">
    <property type="nucleotide sequence ID" value="NZ_CP014167.1"/>
</dbReference>
<gene>
    <name evidence="11" type="ORF">AWM70_07400</name>
</gene>
<dbReference type="STRING" id="1462996.AWM70_07400"/>
<keyword evidence="4" id="KW-0410">Iron transport</keyword>
<keyword evidence="7" id="KW-0408">Iron</keyword>
<evidence type="ECO:0000256" key="7">
    <source>
        <dbReference type="ARBA" id="ARBA00023004"/>
    </source>
</evidence>
<dbReference type="OrthoDB" id="9787851at2"/>
<dbReference type="EMBL" id="CP014167">
    <property type="protein sequence ID" value="ANS74426.1"/>
    <property type="molecule type" value="Genomic_DNA"/>
</dbReference>
<keyword evidence="3" id="KW-1003">Cell membrane</keyword>
<reference evidence="11 12" key="1">
    <citation type="submission" date="2016-01" db="EMBL/GenBank/DDBJ databases">
        <title>Complete Genome Sequence of Paenibacillus yonginensis DCY84, a novel Plant Growth-Promoting Bacteria with Elicitation of Induced Systemic Resistance.</title>
        <authorList>
            <person name="Kim Y.J."/>
            <person name="Yang D.C."/>
            <person name="Sukweenadhi J."/>
        </authorList>
    </citation>
    <scope>NUCLEOTIDE SEQUENCE [LARGE SCALE GENOMIC DNA]</scope>
    <source>
        <strain evidence="11 12">DCY84</strain>
    </source>
</reference>
<dbReference type="SMART" id="SM00382">
    <property type="entry name" value="AAA"/>
    <property type="match status" value="1"/>
</dbReference>
<dbReference type="InterPro" id="IPR027417">
    <property type="entry name" value="P-loop_NTPase"/>
</dbReference>
<evidence type="ECO:0000256" key="1">
    <source>
        <dbReference type="ARBA" id="ARBA00004202"/>
    </source>
</evidence>
<evidence type="ECO:0000256" key="2">
    <source>
        <dbReference type="ARBA" id="ARBA00022448"/>
    </source>
</evidence>
<dbReference type="Pfam" id="PF00005">
    <property type="entry name" value="ABC_tran"/>
    <property type="match status" value="1"/>
</dbReference>
<dbReference type="InterPro" id="IPR003593">
    <property type="entry name" value="AAA+_ATPase"/>
</dbReference>